<protein>
    <submittedName>
        <fullName evidence="3">Uncharacterized protein (TIGR00369 family)</fullName>
    </submittedName>
</protein>
<gene>
    <name evidence="3" type="ORF">C8N43_0427</name>
</gene>
<evidence type="ECO:0000313" key="4">
    <source>
        <dbReference type="Proteomes" id="UP000243978"/>
    </source>
</evidence>
<feature type="domain" description="Thioesterase" evidence="2">
    <location>
        <begin position="49"/>
        <end position="120"/>
    </location>
</feature>
<sequence length="147" mass="16022">MEVKMDEAALRDFLRRDFTQVADDFDFVEIAPPFVTMALTASDKHLRPGGTVSGPSMFALADVCAYFCILSVLGPVALAVTTNCAIDFMRKPAPGRLLCRMELLKLGRALAVCEGRLFAEAEPDRPVARASLTYSIPPGQSERPRTA</sequence>
<dbReference type="EMBL" id="QBKS01000001">
    <property type="protein sequence ID" value="PTX55781.1"/>
    <property type="molecule type" value="Genomic_DNA"/>
</dbReference>
<dbReference type="Proteomes" id="UP000243978">
    <property type="component" value="Unassembled WGS sequence"/>
</dbReference>
<evidence type="ECO:0000313" key="3">
    <source>
        <dbReference type="EMBL" id="PTX55781.1"/>
    </source>
</evidence>
<dbReference type="AlphaFoldDB" id="A0A2T6BI95"/>
<keyword evidence="1" id="KW-1133">Transmembrane helix</keyword>
<comment type="caution">
    <text evidence="3">The sequence shown here is derived from an EMBL/GenBank/DDBJ whole genome shotgun (WGS) entry which is preliminary data.</text>
</comment>
<dbReference type="RefSeq" id="WP_107844037.1">
    <property type="nucleotide sequence ID" value="NZ_QBKS01000001.1"/>
</dbReference>
<evidence type="ECO:0000259" key="2">
    <source>
        <dbReference type="Pfam" id="PF03061"/>
    </source>
</evidence>
<dbReference type="InterPro" id="IPR029069">
    <property type="entry name" value="HotDog_dom_sf"/>
</dbReference>
<dbReference type="OrthoDB" id="9805304at2"/>
<dbReference type="CDD" id="cd03443">
    <property type="entry name" value="PaaI_thioesterase"/>
    <property type="match status" value="1"/>
</dbReference>
<keyword evidence="1" id="KW-0472">Membrane</keyword>
<evidence type="ECO:0000256" key="1">
    <source>
        <dbReference type="SAM" id="Phobius"/>
    </source>
</evidence>
<reference evidence="3 4" key="1">
    <citation type="submission" date="2018-04" db="EMBL/GenBank/DDBJ databases">
        <title>Genomic Encyclopedia of Archaeal and Bacterial Type Strains, Phase II (KMG-II): from individual species to whole genera.</title>
        <authorList>
            <person name="Goeker M."/>
        </authorList>
    </citation>
    <scope>NUCLEOTIDE SEQUENCE [LARGE SCALE GENOMIC DNA]</scope>
    <source>
        <strain evidence="3 4">DSM 100977</strain>
    </source>
</reference>
<dbReference type="Gene3D" id="3.10.129.10">
    <property type="entry name" value="Hotdog Thioesterase"/>
    <property type="match status" value="1"/>
</dbReference>
<dbReference type="GO" id="GO:0016790">
    <property type="term" value="F:thiolester hydrolase activity"/>
    <property type="evidence" value="ECO:0007669"/>
    <property type="project" value="UniProtKB-ARBA"/>
</dbReference>
<proteinExistence type="predicted"/>
<dbReference type="SUPFAM" id="SSF54637">
    <property type="entry name" value="Thioesterase/thiol ester dehydrase-isomerase"/>
    <property type="match status" value="1"/>
</dbReference>
<name>A0A2T6BI95_9RHOB</name>
<accession>A0A2T6BI95</accession>
<keyword evidence="4" id="KW-1185">Reference proteome</keyword>
<dbReference type="Pfam" id="PF03061">
    <property type="entry name" value="4HBT"/>
    <property type="match status" value="1"/>
</dbReference>
<dbReference type="InterPro" id="IPR006683">
    <property type="entry name" value="Thioestr_dom"/>
</dbReference>
<feature type="transmembrane region" description="Helical" evidence="1">
    <location>
        <begin position="57"/>
        <end position="81"/>
    </location>
</feature>
<keyword evidence="1" id="KW-0812">Transmembrane</keyword>
<organism evidence="3 4">
    <name type="scientific">Litoreibacter ponti</name>
    <dbReference type="NCBI Taxonomy" id="1510457"/>
    <lineage>
        <taxon>Bacteria</taxon>
        <taxon>Pseudomonadati</taxon>
        <taxon>Pseudomonadota</taxon>
        <taxon>Alphaproteobacteria</taxon>
        <taxon>Rhodobacterales</taxon>
        <taxon>Roseobacteraceae</taxon>
        <taxon>Litoreibacter</taxon>
    </lineage>
</organism>